<evidence type="ECO:0000313" key="2">
    <source>
        <dbReference type="EMBL" id="BCE73927.1"/>
    </source>
</evidence>
<dbReference type="AlphaFoldDB" id="A0A810BCI9"/>
<dbReference type="EMBL" id="AP023097">
    <property type="protein sequence ID" value="BCE73927.1"/>
    <property type="molecule type" value="Genomic_DNA"/>
</dbReference>
<proteinExistence type="predicted"/>
<reference evidence="2" key="1">
    <citation type="submission" date="2020-05" db="EMBL/GenBank/DDBJ databases">
        <title>Complete genome sequence of Bradyrhizobium diazoefficiens XF8 isolated from soybean nodule.</title>
        <authorList>
            <person name="Noda R."/>
            <person name="Kakizaki K."/>
            <person name="Minamisawa K."/>
        </authorList>
    </citation>
    <scope>NUCLEOTIDE SEQUENCE</scope>
    <source>
        <strain evidence="2">XF8</strain>
    </source>
</reference>
<accession>A0A810BCI9</accession>
<feature type="region of interest" description="Disordered" evidence="1">
    <location>
        <begin position="1"/>
        <end position="39"/>
    </location>
</feature>
<protein>
    <submittedName>
        <fullName evidence="2">Uncharacterized protein</fullName>
    </submittedName>
</protein>
<gene>
    <name evidence="2" type="ORF">XF8B_40380</name>
</gene>
<evidence type="ECO:0000256" key="1">
    <source>
        <dbReference type="SAM" id="MobiDB-lite"/>
    </source>
</evidence>
<name>A0A810BCI9_9BRAD</name>
<sequence>MPLLKRTPEQDRYSATNAAVQDNRPQKRSKKVPQRVRQSALKDRKILEKIAAFRVPAHMLDGETSVAHPTPSIPPSPTVTTDTPKASNDNIPVWALTGDVVKAVAATAALQIADRPAYAFTFNLTQKAREKAMSHPRGFLESLKRSFDKQLARAGVRPPYWFCIDRDWDGRLHIHGAFGAVTENEVIKETMRRAWGVSPEKGRQYQIKIKPLRDDGWATYATRNLRRVSNKIGPAFTMTRPLQQDALWTYVEVRRIMLRSSE</sequence>
<organism evidence="2">
    <name type="scientific">Bradyrhizobium diazoefficiens</name>
    <dbReference type="NCBI Taxonomy" id="1355477"/>
    <lineage>
        <taxon>Bacteria</taxon>
        <taxon>Pseudomonadati</taxon>
        <taxon>Pseudomonadota</taxon>
        <taxon>Alphaproteobacteria</taxon>
        <taxon>Hyphomicrobiales</taxon>
        <taxon>Nitrobacteraceae</taxon>
        <taxon>Bradyrhizobium</taxon>
    </lineage>
</organism>
<feature type="region of interest" description="Disordered" evidence="1">
    <location>
        <begin position="63"/>
        <end position="86"/>
    </location>
</feature>
<feature type="compositionally biased region" description="Basic and acidic residues" evidence="1">
    <location>
        <begin position="1"/>
        <end position="12"/>
    </location>
</feature>